<dbReference type="GO" id="GO:0005524">
    <property type="term" value="F:ATP binding"/>
    <property type="evidence" value="ECO:0007669"/>
    <property type="project" value="UniProtKB-KW"/>
</dbReference>
<dbReference type="Pfam" id="PF00005">
    <property type="entry name" value="ABC_tran"/>
    <property type="match status" value="1"/>
</dbReference>
<gene>
    <name evidence="8" type="ORF">SAMN05216551_11320</name>
</gene>
<dbReference type="PANTHER" id="PTHR42788">
    <property type="entry name" value="TAURINE IMPORT ATP-BINDING PROTEIN-RELATED"/>
    <property type="match status" value="1"/>
</dbReference>
<keyword evidence="6 8" id="KW-0067">ATP-binding</keyword>
<keyword evidence="4" id="KW-0997">Cell inner membrane</keyword>
<evidence type="ECO:0000256" key="3">
    <source>
        <dbReference type="ARBA" id="ARBA00022475"/>
    </source>
</evidence>
<evidence type="ECO:0000259" key="7">
    <source>
        <dbReference type="PROSITE" id="PS50893"/>
    </source>
</evidence>
<evidence type="ECO:0000256" key="4">
    <source>
        <dbReference type="ARBA" id="ARBA00022519"/>
    </source>
</evidence>
<dbReference type="InterPro" id="IPR003593">
    <property type="entry name" value="AAA+_ATPase"/>
</dbReference>
<proteinExistence type="inferred from homology"/>
<name>A0A1H2PU34_9BURK</name>
<dbReference type="PROSITE" id="PS00211">
    <property type="entry name" value="ABC_TRANSPORTER_1"/>
    <property type="match status" value="1"/>
</dbReference>
<dbReference type="InterPro" id="IPR027417">
    <property type="entry name" value="P-loop_NTPase"/>
</dbReference>
<keyword evidence="9" id="KW-1185">Reference proteome</keyword>
<dbReference type="Proteomes" id="UP000243719">
    <property type="component" value="Unassembled WGS sequence"/>
</dbReference>
<dbReference type="PANTHER" id="PTHR42788:SF13">
    <property type="entry name" value="ALIPHATIC SULFONATES IMPORT ATP-BINDING PROTEIN SSUB"/>
    <property type="match status" value="1"/>
</dbReference>
<keyword evidence="2" id="KW-0813">Transport</keyword>
<dbReference type="STRING" id="1770053.SAMN05216551_11320"/>
<dbReference type="InterPro" id="IPR017871">
    <property type="entry name" value="ABC_transporter-like_CS"/>
</dbReference>
<evidence type="ECO:0000256" key="1">
    <source>
        <dbReference type="ARBA" id="ARBA00005417"/>
    </source>
</evidence>
<feature type="domain" description="ABC transporter" evidence="7">
    <location>
        <begin position="24"/>
        <end position="255"/>
    </location>
</feature>
<dbReference type="EMBL" id="FNLO01000013">
    <property type="protein sequence ID" value="SDV50696.1"/>
    <property type="molecule type" value="Genomic_DNA"/>
</dbReference>
<keyword evidence="5" id="KW-0547">Nucleotide-binding</keyword>
<accession>A0A1H2PU34</accession>
<comment type="similarity">
    <text evidence="1">Belongs to the ABC transporter superfamily.</text>
</comment>
<dbReference type="AlphaFoldDB" id="A0A1H2PU34"/>
<keyword evidence="3" id="KW-1003">Cell membrane</keyword>
<keyword evidence="4" id="KW-0472">Membrane</keyword>
<evidence type="ECO:0000313" key="9">
    <source>
        <dbReference type="Proteomes" id="UP000243719"/>
    </source>
</evidence>
<dbReference type="GO" id="GO:0016887">
    <property type="term" value="F:ATP hydrolysis activity"/>
    <property type="evidence" value="ECO:0007669"/>
    <property type="project" value="InterPro"/>
</dbReference>
<dbReference type="OrthoDB" id="9783039at2"/>
<dbReference type="SUPFAM" id="SSF52540">
    <property type="entry name" value="P-loop containing nucleoside triphosphate hydrolases"/>
    <property type="match status" value="1"/>
</dbReference>
<evidence type="ECO:0000256" key="6">
    <source>
        <dbReference type="ARBA" id="ARBA00022840"/>
    </source>
</evidence>
<sequence>MSTLPSRAAQATGVAAGASGADAIAVRGVSKWFDKEGTRTTALDAIDLRVAPGSRVALVGPSGCGKSTLLYVVGGFVAPSAGAAFAFDRPITGPGVERGIVFQEYALFPWLTVADNIAYGLARKGVAKAEIQRIVAAYIDRMHLQGFERHYPRNLSGGMRQRVALARTFATEPAILLLDEPFGALDAQTREYMQDALLELWTASSNTLLLVTHDIDEAVYLCDTVYVMSRRPGRIVRRIDVDLDRSQGREAIVLSERFRTLRNEVWLAVREQVRGADDGADA</sequence>
<organism evidence="8 9">
    <name type="scientific">Chitinasiproducens palmae</name>
    <dbReference type="NCBI Taxonomy" id="1770053"/>
    <lineage>
        <taxon>Bacteria</taxon>
        <taxon>Pseudomonadati</taxon>
        <taxon>Pseudomonadota</taxon>
        <taxon>Betaproteobacteria</taxon>
        <taxon>Burkholderiales</taxon>
        <taxon>Burkholderiaceae</taxon>
        <taxon>Chitinasiproducens</taxon>
    </lineage>
</organism>
<evidence type="ECO:0000313" key="8">
    <source>
        <dbReference type="EMBL" id="SDV50696.1"/>
    </source>
</evidence>
<dbReference type="InterPro" id="IPR050166">
    <property type="entry name" value="ABC_transporter_ATP-bind"/>
</dbReference>
<dbReference type="PROSITE" id="PS50893">
    <property type="entry name" value="ABC_TRANSPORTER_2"/>
    <property type="match status" value="1"/>
</dbReference>
<reference evidence="9" key="1">
    <citation type="submission" date="2016-09" db="EMBL/GenBank/DDBJ databases">
        <authorList>
            <person name="Varghese N."/>
            <person name="Submissions S."/>
        </authorList>
    </citation>
    <scope>NUCLEOTIDE SEQUENCE [LARGE SCALE GENOMIC DNA]</scope>
    <source>
        <strain evidence="9">JS23</strain>
    </source>
</reference>
<dbReference type="Gene3D" id="3.40.50.300">
    <property type="entry name" value="P-loop containing nucleotide triphosphate hydrolases"/>
    <property type="match status" value="1"/>
</dbReference>
<protein>
    <submittedName>
        <fullName evidence="8">NitT/TauT family transport system ATP-binding protein</fullName>
    </submittedName>
</protein>
<dbReference type="RefSeq" id="WP_091911861.1">
    <property type="nucleotide sequence ID" value="NZ_FNLO01000013.1"/>
</dbReference>
<evidence type="ECO:0000256" key="2">
    <source>
        <dbReference type="ARBA" id="ARBA00022448"/>
    </source>
</evidence>
<evidence type="ECO:0000256" key="5">
    <source>
        <dbReference type="ARBA" id="ARBA00022741"/>
    </source>
</evidence>
<dbReference type="InterPro" id="IPR003439">
    <property type="entry name" value="ABC_transporter-like_ATP-bd"/>
</dbReference>
<dbReference type="SMART" id="SM00382">
    <property type="entry name" value="AAA"/>
    <property type="match status" value="1"/>
</dbReference>
<dbReference type="CDD" id="cd03293">
    <property type="entry name" value="ABC_NrtD_SsuB_transporters"/>
    <property type="match status" value="1"/>
</dbReference>